<proteinExistence type="predicted"/>
<dbReference type="Proteomes" id="UP000662703">
    <property type="component" value="Unassembled WGS sequence"/>
</dbReference>
<accession>A0ABS0APB7</accession>
<evidence type="ECO:0008006" key="3">
    <source>
        <dbReference type="Google" id="ProtNLM"/>
    </source>
</evidence>
<comment type="caution">
    <text evidence="1">The sequence shown here is derived from an EMBL/GenBank/DDBJ whole genome shotgun (WGS) entry which is preliminary data.</text>
</comment>
<evidence type="ECO:0000313" key="1">
    <source>
        <dbReference type="EMBL" id="MBF5055477.1"/>
    </source>
</evidence>
<organism evidence="1 2">
    <name type="scientific">Alloalcanivorax profundimaris</name>
    <dbReference type="NCBI Taxonomy" id="2735259"/>
    <lineage>
        <taxon>Bacteria</taxon>
        <taxon>Pseudomonadati</taxon>
        <taxon>Pseudomonadota</taxon>
        <taxon>Gammaproteobacteria</taxon>
        <taxon>Oceanospirillales</taxon>
        <taxon>Alcanivoracaceae</taxon>
        <taxon>Alloalcanivorax</taxon>
    </lineage>
</organism>
<name>A0ABS0APB7_9GAMM</name>
<keyword evidence="2" id="KW-1185">Reference proteome</keyword>
<gene>
    <name evidence="1" type="ORF">Y5W_00771</name>
</gene>
<evidence type="ECO:0000313" key="2">
    <source>
        <dbReference type="Proteomes" id="UP000662703"/>
    </source>
</evidence>
<dbReference type="EMBL" id="ARXX01000007">
    <property type="protein sequence ID" value="MBF5055477.1"/>
    <property type="molecule type" value="Genomic_DNA"/>
</dbReference>
<sequence length="89" mass="10838">MFSILCGLFFRLFLFSFILLDNSFALYRFIPSEIFVCSRFHQLFKTQDVISRFLVLFAKRFNIQFLPFDFFPFLFRLLRITFYSFVVLG</sequence>
<protein>
    <recommendedName>
        <fullName evidence="3">Secreted protein</fullName>
    </recommendedName>
</protein>
<reference evidence="1 2" key="1">
    <citation type="submission" date="2012-09" db="EMBL/GenBank/DDBJ databases">
        <title>Genome Sequence of alkane-degrading Bacterium Alcanivorax sp. 521-1.</title>
        <authorList>
            <person name="Lai Q."/>
            <person name="Shao Z."/>
        </authorList>
    </citation>
    <scope>NUCLEOTIDE SEQUENCE [LARGE SCALE GENOMIC DNA]</scope>
    <source>
        <strain evidence="1 2">521-1</strain>
    </source>
</reference>